<accession>A0A136M042</accession>
<keyword evidence="3" id="KW-0238">DNA-binding</keyword>
<evidence type="ECO:0000256" key="1">
    <source>
        <dbReference type="ARBA" id="ARBA00011046"/>
    </source>
</evidence>
<evidence type="ECO:0000313" key="5">
    <source>
        <dbReference type="EMBL" id="KXK27246.1"/>
    </source>
</evidence>
<proteinExistence type="inferred from homology"/>
<dbReference type="STRING" id="1617426.TR69_WS6001000119"/>
<dbReference type="EMBL" id="JYNZ01000002">
    <property type="protein sequence ID" value="KXK27246.1"/>
    <property type="molecule type" value="Genomic_DNA"/>
</dbReference>
<dbReference type="Proteomes" id="UP000070457">
    <property type="component" value="Unassembled WGS sequence"/>
</dbReference>
<dbReference type="GO" id="GO:0003677">
    <property type="term" value="F:DNA binding"/>
    <property type="evidence" value="ECO:0007669"/>
    <property type="project" value="UniProtKB-KW"/>
</dbReference>
<dbReference type="InterPro" id="IPR036388">
    <property type="entry name" value="WH-like_DNA-bd_sf"/>
</dbReference>
<keyword evidence="4" id="KW-0804">Transcription</keyword>
<dbReference type="Pfam" id="PF03965">
    <property type="entry name" value="Penicillinase_R"/>
    <property type="match status" value="1"/>
</dbReference>
<name>A0A136M042_9BACT</name>
<sequence>MLGDLEQRIMNVIWESDRPLKPAEVLKRMECDLAYTTIMTVMKRLVDKDLLTRKKQGNVYYYSVATPKREYAKDNLGELFSSLVDSYGNLAISQFVETVRENPQDLKQLKEYLDKQL</sequence>
<comment type="similarity">
    <text evidence="1">Belongs to the BlaI transcriptional regulatory family.</text>
</comment>
<gene>
    <name evidence="5" type="primary">blaI</name>
    <name evidence="5" type="ORF">TR69_WS6001000119</name>
</gene>
<comment type="caution">
    <text evidence="5">The sequence shown here is derived from an EMBL/GenBank/DDBJ whole genome shotgun (WGS) entry which is preliminary data.</text>
</comment>
<dbReference type="Gene3D" id="1.10.10.10">
    <property type="entry name" value="Winged helix-like DNA-binding domain superfamily/Winged helix DNA-binding domain"/>
    <property type="match status" value="1"/>
</dbReference>
<dbReference type="GO" id="GO:0045892">
    <property type="term" value="P:negative regulation of DNA-templated transcription"/>
    <property type="evidence" value="ECO:0007669"/>
    <property type="project" value="InterPro"/>
</dbReference>
<dbReference type="PIRSF" id="PIRSF019455">
    <property type="entry name" value="CopR_AtkY"/>
    <property type="match status" value="1"/>
</dbReference>
<organism evidence="5 6">
    <name type="scientific">candidate division WS6 bacterium OLB20</name>
    <dbReference type="NCBI Taxonomy" id="1617426"/>
    <lineage>
        <taxon>Bacteria</taxon>
        <taxon>Candidatus Dojkabacteria</taxon>
    </lineage>
</organism>
<evidence type="ECO:0000256" key="3">
    <source>
        <dbReference type="ARBA" id="ARBA00023125"/>
    </source>
</evidence>
<evidence type="ECO:0000256" key="2">
    <source>
        <dbReference type="ARBA" id="ARBA00023015"/>
    </source>
</evidence>
<evidence type="ECO:0000256" key="4">
    <source>
        <dbReference type="ARBA" id="ARBA00023163"/>
    </source>
</evidence>
<protein>
    <submittedName>
        <fullName evidence="5">Transcriptional regulator BlaI</fullName>
    </submittedName>
</protein>
<dbReference type="AlphaFoldDB" id="A0A136M042"/>
<dbReference type="SUPFAM" id="SSF46785">
    <property type="entry name" value="Winged helix' DNA-binding domain"/>
    <property type="match status" value="1"/>
</dbReference>
<dbReference type="InterPro" id="IPR036390">
    <property type="entry name" value="WH_DNA-bd_sf"/>
</dbReference>
<dbReference type="InterPro" id="IPR005650">
    <property type="entry name" value="BlaI_family"/>
</dbReference>
<keyword evidence="2" id="KW-0805">Transcription regulation</keyword>
<evidence type="ECO:0000313" key="6">
    <source>
        <dbReference type="Proteomes" id="UP000070457"/>
    </source>
</evidence>
<reference evidence="5 6" key="1">
    <citation type="submission" date="2015-02" db="EMBL/GenBank/DDBJ databases">
        <title>Improved understanding of the partial-nitritation anammox process through 23 genomes representing the majority of the microbial community.</title>
        <authorList>
            <person name="Speth D.R."/>
            <person name="In T Zandt M."/>
            <person name="Guerrero Cruz S."/>
            <person name="Jetten M.S."/>
            <person name="Dutilh B.E."/>
        </authorList>
    </citation>
    <scope>NUCLEOTIDE SEQUENCE [LARGE SCALE GENOMIC DNA]</scope>
    <source>
        <strain evidence="5">OLB20</strain>
    </source>
</reference>